<gene>
    <name evidence="1" type="ORF">AAW51_3999</name>
</gene>
<dbReference type="AlphaFoldDB" id="A0A0G3BVY4"/>
<dbReference type="EMBL" id="CP011371">
    <property type="protein sequence ID" value="AKJ30690.1"/>
    <property type="molecule type" value="Genomic_DNA"/>
</dbReference>
<dbReference type="RefSeq" id="WP_047196005.1">
    <property type="nucleotide sequence ID" value="NZ_CP011371.1"/>
</dbReference>
<evidence type="ECO:0000313" key="1">
    <source>
        <dbReference type="EMBL" id="AKJ30690.1"/>
    </source>
</evidence>
<organism evidence="1 2">
    <name type="scientific">Caldimonas brevitalea</name>
    <dbReference type="NCBI Taxonomy" id="413882"/>
    <lineage>
        <taxon>Bacteria</taxon>
        <taxon>Pseudomonadati</taxon>
        <taxon>Pseudomonadota</taxon>
        <taxon>Betaproteobacteria</taxon>
        <taxon>Burkholderiales</taxon>
        <taxon>Sphaerotilaceae</taxon>
        <taxon>Caldimonas</taxon>
    </lineage>
</organism>
<sequence length="79" mass="8503">MWAQIIVWIVTTVLSALLAPKPRTQEAQPGQIGDKDVPIASQDAPIPVLFGTRVISGPNVVWYGDVQVKPIKKKGGGKK</sequence>
<dbReference type="KEGG" id="pbh:AAW51_3999"/>
<dbReference type="Proteomes" id="UP000035352">
    <property type="component" value="Chromosome"/>
</dbReference>
<reference evidence="1 2" key="1">
    <citation type="submission" date="2015-05" db="EMBL/GenBank/DDBJ databases">
        <authorList>
            <person name="Tang B."/>
            <person name="Yu Y."/>
        </authorList>
    </citation>
    <scope>NUCLEOTIDE SEQUENCE [LARGE SCALE GENOMIC DNA]</scope>
    <source>
        <strain evidence="1 2">DSM 7029</strain>
    </source>
</reference>
<dbReference type="STRING" id="413882.AAW51_3999"/>
<keyword evidence="2" id="KW-1185">Reference proteome</keyword>
<proteinExistence type="predicted"/>
<evidence type="ECO:0000313" key="2">
    <source>
        <dbReference type="Proteomes" id="UP000035352"/>
    </source>
</evidence>
<accession>A0A0G3BVY4</accession>
<name>A0A0G3BVY4_9BURK</name>
<dbReference type="OrthoDB" id="8617696at2"/>
<protein>
    <submittedName>
        <fullName evidence="1">Membrane protein</fullName>
    </submittedName>
</protein>